<feature type="transmembrane region" description="Helical" evidence="16">
    <location>
        <begin position="132"/>
        <end position="162"/>
    </location>
</feature>
<keyword evidence="7 16" id="KW-0812">Transmembrane</keyword>
<evidence type="ECO:0000256" key="7">
    <source>
        <dbReference type="ARBA" id="ARBA00022692"/>
    </source>
</evidence>
<sequence length="434" mass="47218">MRLSSVSLLLGGLTALVHAAGFADLAAQLPACGLECVQSAIPNSPCELTNSTCLCTDQTFAGLTQQCVAKSCTVKESLTMLRLQNLACGVPVKSQQVRFKIHAIAACIIAEICVIMRLFSKIHILGKLGPEDYLIIVAGLATVPYLYCHCTLADLGFGLNIWDVVPFANLYQLLKIFWIDQMLYSVHLYSTKLSILCFLAGIFPSRSFKNVTIGLAIFVALSGAATLITTGLQCLPASYNYSSWDGESKGHCNDLNSQTYAFGGINMACDLAIVVMPLHELYRLQVSGRQKIQLFVIFSLGIIVTVFSIIRLPFLVTLGKTTNPTWDYVEVTIWSIWETELGMVCASLPAIRHLFKHMFPNALSTIVAKMTSATGSKGTGYDQSGSWAPSRSRGNGSKADKKDYYELDERSLIGRGPEGANPNASRTNIETSHS</sequence>
<dbReference type="EMBL" id="JAADYS010000133">
    <property type="protein sequence ID" value="KAF4472058.1"/>
    <property type="molecule type" value="Genomic_DNA"/>
</dbReference>
<keyword evidence="20" id="KW-1185">Reference proteome</keyword>
<feature type="chain" id="PRO_5034889776" evidence="17">
    <location>
        <begin position="20"/>
        <end position="434"/>
    </location>
</feature>
<evidence type="ECO:0000256" key="10">
    <source>
        <dbReference type="ARBA" id="ARBA00023136"/>
    </source>
</evidence>
<comment type="subcellular location">
    <subcellularLocation>
        <location evidence="2">Membrane</location>
        <topology evidence="2">Lipid-anchor</topology>
        <topology evidence="2">GPI-anchor</topology>
    </subcellularLocation>
    <subcellularLocation>
        <location evidence="1">Membrane</location>
        <topology evidence="1">Multi-pass membrane protein</topology>
    </subcellularLocation>
    <subcellularLocation>
        <location evidence="3">Secreted</location>
    </subcellularLocation>
</comment>
<proteinExistence type="inferred from homology"/>
<keyword evidence="6" id="KW-0325">Glycoprotein</keyword>
<reference evidence="19 20" key="1">
    <citation type="submission" date="2020-01" db="EMBL/GenBank/DDBJ databases">
        <title>Identification and distribution of gene clusters putatively required for synthesis of sphingolipid metabolism inhibitors in phylogenetically diverse species of the filamentous fungus Fusarium.</title>
        <authorList>
            <person name="Kim H.-S."/>
            <person name="Busman M."/>
            <person name="Brown D.W."/>
            <person name="Divon H."/>
            <person name="Uhlig S."/>
            <person name="Proctor R.H."/>
        </authorList>
    </citation>
    <scope>NUCLEOTIDE SEQUENCE [LARGE SCALE GENOMIC DNA]</scope>
    <source>
        <strain evidence="19 20">NRRL 20459</strain>
    </source>
</reference>
<keyword evidence="12" id="KW-0449">Lipoprotein</keyword>
<evidence type="ECO:0000256" key="17">
    <source>
        <dbReference type="SAM" id="SignalP"/>
    </source>
</evidence>
<feature type="region of interest" description="Disordered" evidence="15">
    <location>
        <begin position="374"/>
        <end position="434"/>
    </location>
</feature>
<name>A0A8H4LMP8_9HYPO</name>
<evidence type="ECO:0000256" key="13">
    <source>
        <dbReference type="ARBA" id="ARBA00038359"/>
    </source>
</evidence>
<gene>
    <name evidence="19" type="ORF">FALBO_1027</name>
</gene>
<feature type="disulfide bond" evidence="14">
    <location>
        <begin position="55"/>
        <end position="88"/>
    </location>
</feature>
<comment type="similarity">
    <text evidence="4">Belongs to the RBT5 family.</text>
</comment>
<dbReference type="GO" id="GO:0005576">
    <property type="term" value="C:extracellular region"/>
    <property type="evidence" value="ECO:0007669"/>
    <property type="project" value="UniProtKB-SubCell"/>
</dbReference>
<dbReference type="Pfam" id="PF05730">
    <property type="entry name" value="CFEM"/>
    <property type="match status" value="1"/>
</dbReference>
<feature type="transmembrane region" description="Helical" evidence="16">
    <location>
        <begin position="215"/>
        <end position="239"/>
    </location>
</feature>
<comment type="caution">
    <text evidence="14">Lacks conserved residue(s) required for the propagation of feature annotation.</text>
</comment>
<evidence type="ECO:0000256" key="6">
    <source>
        <dbReference type="ARBA" id="ARBA00022622"/>
    </source>
</evidence>
<dbReference type="InterPro" id="IPR049326">
    <property type="entry name" value="Rhodopsin_dom_fungi"/>
</dbReference>
<feature type="compositionally biased region" description="Basic and acidic residues" evidence="15">
    <location>
        <begin position="398"/>
        <end position="412"/>
    </location>
</feature>
<dbReference type="InterPro" id="IPR052337">
    <property type="entry name" value="SAT4-like"/>
</dbReference>
<protein>
    <submittedName>
        <fullName evidence="19">Integral membrane</fullName>
    </submittedName>
</protein>
<feature type="compositionally biased region" description="Polar residues" evidence="15">
    <location>
        <begin position="422"/>
        <end position="434"/>
    </location>
</feature>
<dbReference type="Proteomes" id="UP000554235">
    <property type="component" value="Unassembled WGS sequence"/>
</dbReference>
<evidence type="ECO:0000256" key="1">
    <source>
        <dbReference type="ARBA" id="ARBA00004141"/>
    </source>
</evidence>
<feature type="transmembrane region" description="Helical" evidence="16">
    <location>
        <begin position="101"/>
        <end position="120"/>
    </location>
</feature>
<accession>A0A8H4LMP8</accession>
<feature type="disulfide bond" evidence="14">
    <location>
        <begin position="32"/>
        <end position="72"/>
    </location>
</feature>
<evidence type="ECO:0000313" key="19">
    <source>
        <dbReference type="EMBL" id="KAF4472058.1"/>
    </source>
</evidence>
<comment type="caution">
    <text evidence="19">The sequence shown here is derived from an EMBL/GenBank/DDBJ whole genome shotgun (WGS) entry which is preliminary data.</text>
</comment>
<evidence type="ECO:0000256" key="5">
    <source>
        <dbReference type="ARBA" id="ARBA00022525"/>
    </source>
</evidence>
<feature type="transmembrane region" description="Helical" evidence="16">
    <location>
        <begin position="294"/>
        <end position="314"/>
    </location>
</feature>
<evidence type="ECO:0000256" key="3">
    <source>
        <dbReference type="ARBA" id="ARBA00004613"/>
    </source>
</evidence>
<organism evidence="19 20">
    <name type="scientific">Fusarium albosuccineum</name>
    <dbReference type="NCBI Taxonomy" id="1237068"/>
    <lineage>
        <taxon>Eukaryota</taxon>
        <taxon>Fungi</taxon>
        <taxon>Dikarya</taxon>
        <taxon>Ascomycota</taxon>
        <taxon>Pezizomycotina</taxon>
        <taxon>Sordariomycetes</taxon>
        <taxon>Hypocreomycetidae</taxon>
        <taxon>Hypocreales</taxon>
        <taxon>Nectriaceae</taxon>
        <taxon>Fusarium</taxon>
        <taxon>Fusarium decemcellulare species complex</taxon>
    </lineage>
</organism>
<evidence type="ECO:0000256" key="12">
    <source>
        <dbReference type="ARBA" id="ARBA00023288"/>
    </source>
</evidence>
<feature type="signal peptide" evidence="17">
    <location>
        <begin position="1"/>
        <end position="19"/>
    </location>
</feature>
<dbReference type="Pfam" id="PF20684">
    <property type="entry name" value="Fung_rhodopsin"/>
    <property type="match status" value="1"/>
</dbReference>
<dbReference type="PANTHER" id="PTHR33048">
    <property type="entry name" value="PTH11-LIKE INTEGRAL MEMBRANE PROTEIN (AFU_ORTHOLOGUE AFUA_5G11245)"/>
    <property type="match status" value="1"/>
</dbReference>
<evidence type="ECO:0000313" key="20">
    <source>
        <dbReference type="Proteomes" id="UP000554235"/>
    </source>
</evidence>
<keyword evidence="8 17" id="KW-0732">Signal</keyword>
<feature type="disulfide bond" evidence="14">
    <location>
        <begin position="46"/>
        <end position="53"/>
    </location>
</feature>
<dbReference type="AlphaFoldDB" id="A0A8H4LMP8"/>
<evidence type="ECO:0000256" key="11">
    <source>
        <dbReference type="ARBA" id="ARBA00023157"/>
    </source>
</evidence>
<dbReference type="InterPro" id="IPR008427">
    <property type="entry name" value="Extracellular_membr_CFEM_dom"/>
</dbReference>
<dbReference type="OrthoDB" id="2496787at2759"/>
<dbReference type="GO" id="GO:0098552">
    <property type="term" value="C:side of membrane"/>
    <property type="evidence" value="ECO:0007669"/>
    <property type="project" value="UniProtKB-KW"/>
</dbReference>
<evidence type="ECO:0000256" key="8">
    <source>
        <dbReference type="ARBA" id="ARBA00022729"/>
    </source>
</evidence>
<keyword evidence="5" id="KW-0964">Secreted</keyword>
<keyword evidence="11 14" id="KW-1015">Disulfide bond</keyword>
<feature type="compositionally biased region" description="Polar residues" evidence="15">
    <location>
        <begin position="374"/>
        <end position="395"/>
    </location>
</feature>
<evidence type="ECO:0000256" key="15">
    <source>
        <dbReference type="SAM" id="MobiDB-lite"/>
    </source>
</evidence>
<keyword evidence="6" id="KW-0336">GPI-anchor</keyword>
<keyword evidence="10 16" id="KW-0472">Membrane</keyword>
<keyword evidence="9 16" id="KW-1133">Transmembrane helix</keyword>
<feature type="transmembrane region" description="Helical" evidence="16">
    <location>
        <begin position="182"/>
        <end position="203"/>
    </location>
</feature>
<evidence type="ECO:0000256" key="9">
    <source>
        <dbReference type="ARBA" id="ARBA00022989"/>
    </source>
</evidence>
<evidence type="ECO:0000256" key="14">
    <source>
        <dbReference type="PROSITE-ProRule" id="PRU01356"/>
    </source>
</evidence>
<evidence type="ECO:0000256" key="2">
    <source>
        <dbReference type="ARBA" id="ARBA00004589"/>
    </source>
</evidence>
<feature type="disulfide bond" evidence="14">
    <location>
        <begin position="36"/>
        <end position="67"/>
    </location>
</feature>
<feature type="transmembrane region" description="Helical" evidence="16">
    <location>
        <begin position="259"/>
        <end position="282"/>
    </location>
</feature>
<feature type="domain" description="CFEM" evidence="18">
    <location>
        <begin position="1"/>
        <end position="115"/>
    </location>
</feature>
<evidence type="ECO:0000256" key="4">
    <source>
        <dbReference type="ARBA" id="ARBA00010031"/>
    </source>
</evidence>
<dbReference type="PANTHER" id="PTHR33048:SF47">
    <property type="entry name" value="INTEGRAL MEMBRANE PROTEIN-RELATED"/>
    <property type="match status" value="1"/>
</dbReference>
<dbReference type="SMART" id="SM00747">
    <property type="entry name" value="CFEM"/>
    <property type="match status" value="1"/>
</dbReference>
<comment type="similarity">
    <text evidence="13">Belongs to the SAT4 family.</text>
</comment>
<evidence type="ECO:0000256" key="16">
    <source>
        <dbReference type="SAM" id="Phobius"/>
    </source>
</evidence>
<evidence type="ECO:0000259" key="18">
    <source>
        <dbReference type="PROSITE" id="PS52012"/>
    </source>
</evidence>
<dbReference type="PROSITE" id="PS52012">
    <property type="entry name" value="CFEM"/>
    <property type="match status" value="1"/>
</dbReference>